<proteinExistence type="predicted"/>
<dbReference type="RefSeq" id="WP_144886783.1">
    <property type="nucleotide sequence ID" value="NZ_VLLE01000004.1"/>
</dbReference>
<organism evidence="1 2">
    <name type="scientific">Lacibacter cauensis</name>
    <dbReference type="NCBI Taxonomy" id="510947"/>
    <lineage>
        <taxon>Bacteria</taxon>
        <taxon>Pseudomonadati</taxon>
        <taxon>Bacteroidota</taxon>
        <taxon>Chitinophagia</taxon>
        <taxon>Chitinophagales</taxon>
        <taxon>Chitinophagaceae</taxon>
        <taxon>Lacibacter</taxon>
    </lineage>
</organism>
<dbReference type="EMBL" id="VLLE01000004">
    <property type="protein sequence ID" value="TWI81596.1"/>
    <property type="molecule type" value="Genomic_DNA"/>
</dbReference>
<dbReference type="Gene3D" id="1.20.120.450">
    <property type="entry name" value="dinb family like domain"/>
    <property type="match status" value="1"/>
</dbReference>
<dbReference type="Pfam" id="PF07606">
    <property type="entry name" value="DUF1569"/>
    <property type="match status" value="1"/>
</dbReference>
<accession>A0A562SLJ7</accession>
<comment type="caution">
    <text evidence="1">The sequence shown here is derived from an EMBL/GenBank/DDBJ whole genome shotgun (WGS) entry which is preliminary data.</text>
</comment>
<dbReference type="InterPro" id="IPR011463">
    <property type="entry name" value="DUF1569"/>
</dbReference>
<evidence type="ECO:0000313" key="1">
    <source>
        <dbReference type="EMBL" id="TWI81596.1"/>
    </source>
</evidence>
<dbReference type="SUPFAM" id="SSF109854">
    <property type="entry name" value="DinB/YfiT-like putative metalloenzymes"/>
    <property type="match status" value="1"/>
</dbReference>
<reference evidence="1 2" key="1">
    <citation type="journal article" date="2015" name="Stand. Genomic Sci.">
        <title>Genomic Encyclopedia of Bacterial and Archaeal Type Strains, Phase III: the genomes of soil and plant-associated and newly described type strains.</title>
        <authorList>
            <person name="Whitman W.B."/>
            <person name="Woyke T."/>
            <person name="Klenk H.P."/>
            <person name="Zhou Y."/>
            <person name="Lilburn T.G."/>
            <person name="Beck B.J."/>
            <person name="De Vos P."/>
            <person name="Vandamme P."/>
            <person name="Eisen J.A."/>
            <person name="Garrity G."/>
            <person name="Hugenholtz P."/>
            <person name="Kyrpides N.C."/>
        </authorList>
    </citation>
    <scope>NUCLEOTIDE SEQUENCE [LARGE SCALE GENOMIC DNA]</scope>
    <source>
        <strain evidence="1 2">CGMCC 1.7271</strain>
    </source>
</reference>
<dbReference type="Proteomes" id="UP000316167">
    <property type="component" value="Unassembled WGS sequence"/>
</dbReference>
<dbReference type="InterPro" id="IPR034660">
    <property type="entry name" value="DinB/YfiT-like"/>
</dbReference>
<keyword evidence="2" id="KW-1185">Reference proteome</keyword>
<name>A0A562SLJ7_9BACT</name>
<dbReference type="AlphaFoldDB" id="A0A562SLJ7"/>
<dbReference type="OrthoDB" id="2599194at2"/>
<evidence type="ECO:0000313" key="2">
    <source>
        <dbReference type="Proteomes" id="UP000316167"/>
    </source>
</evidence>
<sequence>MVNEKEQFIKESFPVLLQQANGAATAKWGKMDFQQMLEHVADFFQVSTQKQHYPLVSPPEHMPKLKEFLMSDKQFRENTKAPTNIIAEDPLPYRYASVEEAQQELIAEVNYFFQLYTDEPDTTAVHPVFGELNYEEWVRLHYKHVTHHLRQFGLL</sequence>
<protein>
    <submittedName>
        <fullName evidence="1">Hydroxymethylglutaryl-CoA reductase</fullName>
    </submittedName>
</protein>
<gene>
    <name evidence="1" type="ORF">IQ13_2614</name>
</gene>